<dbReference type="EMBL" id="LAZR01000010">
    <property type="protein sequence ID" value="KKO08087.1"/>
    <property type="molecule type" value="Genomic_DNA"/>
</dbReference>
<dbReference type="InterPro" id="IPR011037">
    <property type="entry name" value="Pyrv_Knase-like_insert_dom_sf"/>
</dbReference>
<feature type="domain" description="MOSC" evidence="1">
    <location>
        <begin position="24"/>
        <end position="172"/>
    </location>
</feature>
<evidence type="ECO:0000259" key="1">
    <source>
        <dbReference type="PROSITE" id="PS51340"/>
    </source>
</evidence>
<dbReference type="AlphaFoldDB" id="A0A0F9Y7Z1"/>
<accession>A0A0F9Y7Z1</accession>
<protein>
    <recommendedName>
        <fullName evidence="1">MOSC domain-containing protein</fullName>
    </recommendedName>
</protein>
<dbReference type="GO" id="GO:0030151">
    <property type="term" value="F:molybdenum ion binding"/>
    <property type="evidence" value="ECO:0007669"/>
    <property type="project" value="InterPro"/>
</dbReference>
<dbReference type="Pfam" id="PF03473">
    <property type="entry name" value="MOSC"/>
    <property type="match status" value="1"/>
</dbReference>
<dbReference type="GO" id="GO:0003824">
    <property type="term" value="F:catalytic activity"/>
    <property type="evidence" value="ECO:0007669"/>
    <property type="project" value="InterPro"/>
</dbReference>
<dbReference type="PROSITE" id="PS51340">
    <property type="entry name" value="MOSC"/>
    <property type="match status" value="1"/>
</dbReference>
<proteinExistence type="predicted"/>
<sequence length="188" mass="20540">MSDSNCAAHIVGVQLNNKHVFSKTPQEFIRLIEDFGVEGDAHAGATDQHRFHIKRFGLQPNLRQVHLIQAELFDALLKMGHQLCPGELGENISTRNLDLMKLPAGTRLHLGADAVIELTGLRNPCVQIEQFQPGLLRHLVAKTPAGLIRKAGVMGVVLCSGEVRSGDLIAVELPPMPHSALIYRVPAK</sequence>
<evidence type="ECO:0000313" key="2">
    <source>
        <dbReference type="EMBL" id="KKO08087.1"/>
    </source>
</evidence>
<dbReference type="InterPro" id="IPR052716">
    <property type="entry name" value="MOSC_domain"/>
</dbReference>
<dbReference type="GO" id="GO:0030170">
    <property type="term" value="F:pyridoxal phosphate binding"/>
    <property type="evidence" value="ECO:0007669"/>
    <property type="project" value="InterPro"/>
</dbReference>
<name>A0A0F9Y7Z1_9ZZZZ</name>
<dbReference type="Gene3D" id="2.40.33.20">
    <property type="entry name" value="PK beta-barrel domain-like"/>
    <property type="match status" value="1"/>
</dbReference>
<comment type="caution">
    <text evidence="2">The sequence shown here is derived from an EMBL/GenBank/DDBJ whole genome shotgun (WGS) entry which is preliminary data.</text>
</comment>
<reference evidence="2" key="1">
    <citation type="journal article" date="2015" name="Nature">
        <title>Complex archaea that bridge the gap between prokaryotes and eukaryotes.</title>
        <authorList>
            <person name="Spang A."/>
            <person name="Saw J.H."/>
            <person name="Jorgensen S.L."/>
            <person name="Zaremba-Niedzwiedzka K."/>
            <person name="Martijn J."/>
            <person name="Lind A.E."/>
            <person name="van Eijk R."/>
            <person name="Schleper C."/>
            <person name="Guy L."/>
            <person name="Ettema T.J."/>
        </authorList>
    </citation>
    <scope>NUCLEOTIDE SEQUENCE</scope>
</reference>
<organism evidence="2">
    <name type="scientific">marine sediment metagenome</name>
    <dbReference type="NCBI Taxonomy" id="412755"/>
    <lineage>
        <taxon>unclassified sequences</taxon>
        <taxon>metagenomes</taxon>
        <taxon>ecological metagenomes</taxon>
    </lineage>
</organism>
<dbReference type="PANTHER" id="PTHR36930">
    <property type="entry name" value="METAL-SULFUR CLUSTER BIOSYNTHESIS PROTEINS YUAD-RELATED"/>
    <property type="match status" value="1"/>
</dbReference>
<dbReference type="PANTHER" id="PTHR36930:SF1">
    <property type="entry name" value="MOSC DOMAIN-CONTAINING PROTEIN"/>
    <property type="match status" value="1"/>
</dbReference>
<dbReference type="InterPro" id="IPR005302">
    <property type="entry name" value="MoCF_Sase_C"/>
</dbReference>
<gene>
    <name evidence="2" type="ORF">LCGC14_0047810</name>
</gene>
<dbReference type="SUPFAM" id="SSF50800">
    <property type="entry name" value="PK beta-barrel domain-like"/>
    <property type="match status" value="1"/>
</dbReference>